<keyword evidence="3" id="KW-1185">Reference proteome</keyword>
<sequence length="179" mass="19550">MESGSAESMVSRWPSGLGQRRRARPLTRRGSQNRQPARALLLRESTARGVKVDGIIRRAAGCRRANRRAADGCDPRFCGVAGEKPASSGRFRSGQMIWPLLQKPEMHQDTRPRSATFRKLSATTFSGSLGAWCGWRSVMSRPRSGSGTPFAARRASQKNCQLGAAVRPPNDSRSPVDSV</sequence>
<dbReference type="AlphaFoldDB" id="A0A518I018"/>
<proteinExistence type="predicted"/>
<dbReference type="Proteomes" id="UP000319004">
    <property type="component" value="Chromosome"/>
</dbReference>
<evidence type="ECO:0000256" key="1">
    <source>
        <dbReference type="SAM" id="MobiDB-lite"/>
    </source>
</evidence>
<reference evidence="2 3" key="1">
    <citation type="submission" date="2019-03" db="EMBL/GenBank/DDBJ databases">
        <title>Deep-cultivation of Planctomycetes and their phenomic and genomic characterization uncovers novel biology.</title>
        <authorList>
            <person name="Wiegand S."/>
            <person name="Jogler M."/>
            <person name="Boedeker C."/>
            <person name="Pinto D."/>
            <person name="Vollmers J."/>
            <person name="Rivas-Marin E."/>
            <person name="Kohn T."/>
            <person name="Peeters S.H."/>
            <person name="Heuer A."/>
            <person name="Rast P."/>
            <person name="Oberbeckmann S."/>
            <person name="Bunk B."/>
            <person name="Jeske O."/>
            <person name="Meyerdierks A."/>
            <person name="Storesund J.E."/>
            <person name="Kallscheuer N."/>
            <person name="Luecker S."/>
            <person name="Lage O.M."/>
            <person name="Pohl T."/>
            <person name="Merkel B.J."/>
            <person name="Hornburger P."/>
            <person name="Mueller R.-W."/>
            <person name="Bruemmer F."/>
            <person name="Labrenz M."/>
            <person name="Spormann A.M."/>
            <person name="Op den Camp H."/>
            <person name="Overmann J."/>
            <person name="Amann R."/>
            <person name="Jetten M.S.M."/>
            <person name="Mascher T."/>
            <person name="Medema M.H."/>
            <person name="Devos D.P."/>
            <person name="Kaster A.-K."/>
            <person name="Ovreas L."/>
            <person name="Rohde M."/>
            <person name="Galperin M.Y."/>
            <person name="Jogler C."/>
        </authorList>
    </citation>
    <scope>NUCLEOTIDE SEQUENCE [LARGE SCALE GENOMIC DNA]</scope>
    <source>
        <strain evidence="2 3">Enr13</strain>
    </source>
</reference>
<evidence type="ECO:0000313" key="3">
    <source>
        <dbReference type="Proteomes" id="UP000319004"/>
    </source>
</evidence>
<feature type="region of interest" description="Disordered" evidence="1">
    <location>
        <begin position="141"/>
        <end position="179"/>
    </location>
</feature>
<accession>A0A518I018</accession>
<dbReference type="EMBL" id="CP037423">
    <property type="protein sequence ID" value="QDV46453.1"/>
    <property type="molecule type" value="Genomic_DNA"/>
</dbReference>
<gene>
    <name evidence="2" type="ORF">Enr13x_63620</name>
</gene>
<feature type="region of interest" description="Disordered" evidence="1">
    <location>
        <begin position="1"/>
        <end position="38"/>
    </location>
</feature>
<name>A0A518I018_9BACT</name>
<dbReference type="KEGG" id="snep:Enr13x_63620"/>
<protein>
    <submittedName>
        <fullName evidence="2">Uncharacterized protein</fullName>
    </submittedName>
</protein>
<organism evidence="2 3">
    <name type="scientific">Stieleria neptunia</name>
    <dbReference type="NCBI Taxonomy" id="2527979"/>
    <lineage>
        <taxon>Bacteria</taxon>
        <taxon>Pseudomonadati</taxon>
        <taxon>Planctomycetota</taxon>
        <taxon>Planctomycetia</taxon>
        <taxon>Pirellulales</taxon>
        <taxon>Pirellulaceae</taxon>
        <taxon>Stieleria</taxon>
    </lineage>
</organism>
<evidence type="ECO:0000313" key="2">
    <source>
        <dbReference type="EMBL" id="QDV46453.1"/>
    </source>
</evidence>